<evidence type="ECO:0000313" key="3">
    <source>
        <dbReference type="Proteomes" id="UP000819052"/>
    </source>
</evidence>
<proteinExistence type="predicted"/>
<feature type="domain" description="DUF2314" evidence="1">
    <location>
        <begin position="67"/>
        <end position="188"/>
    </location>
</feature>
<accession>A0ABX0MAM8</accession>
<protein>
    <submittedName>
        <fullName evidence="2">DUF2314 domain-containing protein</fullName>
    </submittedName>
</protein>
<evidence type="ECO:0000313" key="2">
    <source>
        <dbReference type="EMBL" id="NHZ44082.1"/>
    </source>
</evidence>
<name>A0ABX0MAM8_9BURK</name>
<dbReference type="Proteomes" id="UP000819052">
    <property type="component" value="Unassembled WGS sequence"/>
</dbReference>
<organism evidence="2 3">
    <name type="scientific">Massilia aquatica</name>
    <dbReference type="NCBI Taxonomy" id="2609000"/>
    <lineage>
        <taxon>Bacteria</taxon>
        <taxon>Pseudomonadati</taxon>
        <taxon>Pseudomonadota</taxon>
        <taxon>Betaproteobacteria</taxon>
        <taxon>Burkholderiales</taxon>
        <taxon>Oxalobacteraceae</taxon>
        <taxon>Telluria group</taxon>
        <taxon>Massilia</taxon>
    </lineage>
</organism>
<dbReference type="Pfam" id="PF10077">
    <property type="entry name" value="DUF2314"/>
    <property type="match status" value="1"/>
</dbReference>
<gene>
    <name evidence="2" type="ORF">F1609_28530</name>
</gene>
<sequence length="189" mass="20753">MMLLLLLFILRCIKWQPSSPSIRCAALVPPGEIMKLSAVLALLLFTATANAQIGDRVVMAKDESPVMAAAIAKAQGSLDTFLATYAKPPAGAGMFRVKVKITDENGSEHMWVMPFKQTKTGFTGTVSNEPQIIESVENGEEITFKRSDISDWGYVQNGKQKGSYTVCALFKTMPANVVKQYREQHGFEC</sequence>
<dbReference type="InterPro" id="IPR018756">
    <property type="entry name" value="DUF2314"/>
</dbReference>
<reference evidence="2 3" key="1">
    <citation type="submission" date="2019-09" db="EMBL/GenBank/DDBJ databases">
        <title>Taxonomy of Antarctic Massilia spp.: description of Massilia rubra sp. nov., Massilia aquatica sp. nov., Massilia mucilaginosa sp. nov., Massilia frigida sp. nov. isolated from streams, lakes and regoliths.</title>
        <authorList>
            <person name="Holochova P."/>
            <person name="Sedlacek I."/>
            <person name="Kralova S."/>
            <person name="Maslanova I."/>
            <person name="Busse H.-J."/>
            <person name="Stankova E."/>
            <person name="Vrbovska V."/>
            <person name="Kovarovic V."/>
            <person name="Bartak M."/>
            <person name="Svec P."/>
            <person name="Pantucek R."/>
        </authorList>
    </citation>
    <scope>NUCLEOTIDE SEQUENCE [LARGE SCALE GENOMIC DNA]</scope>
    <source>
        <strain evidence="2 3">CCM 8693</strain>
    </source>
</reference>
<evidence type="ECO:0000259" key="1">
    <source>
        <dbReference type="Pfam" id="PF10077"/>
    </source>
</evidence>
<comment type="caution">
    <text evidence="2">The sequence shown here is derived from an EMBL/GenBank/DDBJ whole genome shotgun (WGS) entry which is preliminary data.</text>
</comment>
<keyword evidence="3" id="KW-1185">Reference proteome</keyword>
<dbReference type="EMBL" id="VVIW01000027">
    <property type="protein sequence ID" value="NHZ44082.1"/>
    <property type="molecule type" value="Genomic_DNA"/>
</dbReference>